<proteinExistence type="predicted"/>
<evidence type="ECO:0000313" key="11">
    <source>
        <dbReference type="Proteomes" id="UP000234473"/>
    </source>
</evidence>
<feature type="transmembrane region" description="Helical" evidence="6">
    <location>
        <begin position="75"/>
        <end position="96"/>
    </location>
</feature>
<dbReference type="AlphaFoldDB" id="A0A0B7GEW0"/>
<dbReference type="InterPro" id="IPR001123">
    <property type="entry name" value="LeuE-type"/>
</dbReference>
<dbReference type="Proteomes" id="UP000234473">
    <property type="component" value="Unassembled WGS sequence"/>
</dbReference>
<dbReference type="GO" id="GO:0015171">
    <property type="term" value="F:amino acid transmembrane transporter activity"/>
    <property type="evidence" value="ECO:0007669"/>
    <property type="project" value="TreeGrafter"/>
</dbReference>
<keyword evidence="2" id="KW-1003">Cell membrane</keyword>
<reference evidence="10 12" key="3">
    <citation type="submission" date="2018-08" db="EMBL/GenBank/DDBJ databases">
        <authorList>
            <consortium name="Pathogen Informatics"/>
        </authorList>
    </citation>
    <scope>NUCLEOTIDE SEQUENCE [LARGE SCALE GENOMIC DNA]</scope>
    <source>
        <strain evidence="10 12">EuSCAPE_TR218</strain>
    </source>
</reference>
<dbReference type="RefSeq" id="WP_008807586.1">
    <property type="nucleotide sequence ID" value="NZ_BIGP01000006.1"/>
</dbReference>
<feature type="transmembrane region" description="Helical" evidence="6">
    <location>
        <begin position="191"/>
        <end position="211"/>
    </location>
</feature>
<dbReference type="Pfam" id="PF01810">
    <property type="entry name" value="LysE"/>
    <property type="match status" value="1"/>
</dbReference>
<accession>A0A0B7GEW0</accession>
<evidence type="ECO:0000313" key="14">
    <source>
        <dbReference type="Proteomes" id="UP000789617"/>
    </source>
</evidence>
<keyword evidence="3 6" id="KW-0812">Transmembrane</keyword>
<dbReference type="Proteomes" id="UP000516181">
    <property type="component" value="Chromosome"/>
</dbReference>
<dbReference type="PANTHER" id="PTHR30086">
    <property type="entry name" value="ARGININE EXPORTER PROTEIN ARGO"/>
    <property type="match status" value="1"/>
</dbReference>
<evidence type="ECO:0000313" key="9">
    <source>
        <dbReference type="EMBL" id="QNP24205.1"/>
    </source>
</evidence>
<reference evidence="8 11" key="2">
    <citation type="submission" date="2018-01" db="EMBL/GenBank/DDBJ databases">
        <title>Genomic study of Klebsiella pneumoniae.</title>
        <authorList>
            <person name="Yang Y."/>
            <person name="Bicalho R."/>
        </authorList>
    </citation>
    <scope>NUCLEOTIDE SEQUENCE [LARGE SCALE GENOMIC DNA]</scope>
    <source>
        <strain evidence="8 11">A5</strain>
    </source>
</reference>
<comment type="subcellular location">
    <subcellularLocation>
        <location evidence="1">Cell membrane</location>
        <topology evidence="1">Multi-pass membrane protein</topology>
    </subcellularLocation>
</comment>
<evidence type="ECO:0000256" key="5">
    <source>
        <dbReference type="ARBA" id="ARBA00023136"/>
    </source>
</evidence>
<evidence type="ECO:0000256" key="4">
    <source>
        <dbReference type="ARBA" id="ARBA00022989"/>
    </source>
</evidence>
<sequence>MHTLSTLFPAAFPALALSHFVALLSPGPDFFLLVGYAVRYRIRGSIGLCLGIAAGNALYIVLAIVGWGLLRQAPLLFLLIELLGAGYLLWVGSLLIRSRPATLAVESIRASRPGFGRQLLLGLGSSLLNPKNALFYLALMTSLLGPAVTLLQQTVSGLWMVSVVFFWDLLLVSAIALPQVQRRLGAIVWRVERAAGAVLMIFGLWIIWRFLHDLAVRLYA</sequence>
<evidence type="ECO:0000256" key="1">
    <source>
        <dbReference type="ARBA" id="ARBA00004651"/>
    </source>
</evidence>
<gene>
    <name evidence="10" type="primary">rhtC_2</name>
    <name evidence="7" type="ORF">AN2335V1_4464</name>
    <name evidence="8" type="ORF">CWM98_13115</name>
    <name evidence="9" type="ORF">IAP99_22965</name>
    <name evidence="10" type="ORF">SAMEA3729809_04470</name>
</gene>
<dbReference type="PANTHER" id="PTHR30086:SF17">
    <property type="entry name" value="LYSE FAMILY TRANSLOCATOR"/>
    <property type="match status" value="1"/>
</dbReference>
<dbReference type="EMBL" id="CAJOXS020000005">
    <property type="protein sequence ID" value="CAH6217795.1"/>
    <property type="molecule type" value="Genomic_DNA"/>
</dbReference>
<name>A0A0B7GEW0_KLEVA</name>
<accession>A0A0J4W724</accession>
<dbReference type="EMBL" id="PICB01000604">
    <property type="protein sequence ID" value="PLP45343.1"/>
    <property type="molecule type" value="Genomic_DNA"/>
</dbReference>
<evidence type="ECO:0000313" key="13">
    <source>
        <dbReference type="Proteomes" id="UP000516181"/>
    </source>
</evidence>
<protein>
    <submittedName>
        <fullName evidence="8">LysE family translocator</fullName>
    </submittedName>
    <submittedName>
        <fullName evidence="7">Threonine efflux protein</fullName>
    </submittedName>
</protein>
<evidence type="ECO:0000313" key="12">
    <source>
        <dbReference type="Proteomes" id="UP000258928"/>
    </source>
</evidence>
<keyword evidence="4 6" id="KW-1133">Transmembrane helix</keyword>
<dbReference type="GO" id="GO:0005886">
    <property type="term" value="C:plasma membrane"/>
    <property type="evidence" value="ECO:0007669"/>
    <property type="project" value="UniProtKB-SubCell"/>
</dbReference>
<dbReference type="KEGG" id="kpk:A593_13900"/>
<evidence type="ECO:0000256" key="6">
    <source>
        <dbReference type="SAM" id="Phobius"/>
    </source>
</evidence>
<feature type="transmembrane region" description="Helical" evidence="6">
    <location>
        <begin position="157"/>
        <end position="179"/>
    </location>
</feature>
<evidence type="ECO:0000313" key="10">
    <source>
        <dbReference type="EMBL" id="SXF97516.1"/>
    </source>
</evidence>
<evidence type="ECO:0000256" key="2">
    <source>
        <dbReference type="ARBA" id="ARBA00022475"/>
    </source>
</evidence>
<evidence type="ECO:0000313" key="8">
    <source>
        <dbReference type="EMBL" id="PLP45343.1"/>
    </source>
</evidence>
<reference evidence="7" key="5">
    <citation type="submission" date="2022-05" db="EMBL/GenBank/DDBJ databases">
        <authorList>
            <person name="Alioto T."/>
            <person name="Alioto T."/>
            <person name="Gomez Garrido J."/>
        </authorList>
    </citation>
    <scope>NUCLEOTIDE SEQUENCE</scope>
    <source>
        <strain evidence="7">0</strain>
    </source>
</reference>
<evidence type="ECO:0000256" key="3">
    <source>
        <dbReference type="ARBA" id="ARBA00022692"/>
    </source>
</evidence>
<reference evidence="9 13" key="4">
    <citation type="submission" date="2020-08" db="EMBL/GenBank/DDBJ databases">
        <title>Complete genome sequence of Klebsiella pneumoniae KP2757.</title>
        <authorList>
            <person name="Zhang X."/>
        </authorList>
    </citation>
    <scope>NUCLEOTIDE SEQUENCE [LARGE SCALE GENOMIC DNA]</scope>
    <source>
        <strain evidence="9 13">KP2757</strain>
    </source>
</reference>
<dbReference type="Proteomes" id="UP000789617">
    <property type="component" value="Unassembled WGS sequence"/>
</dbReference>
<dbReference type="EMBL" id="CP060807">
    <property type="protein sequence ID" value="QNP24205.1"/>
    <property type="molecule type" value="Genomic_DNA"/>
</dbReference>
<evidence type="ECO:0000313" key="7">
    <source>
        <dbReference type="EMBL" id="CAH6217795.1"/>
    </source>
</evidence>
<feature type="transmembrane region" description="Helical" evidence="6">
    <location>
        <begin position="46"/>
        <end position="69"/>
    </location>
</feature>
<keyword evidence="5 6" id="KW-0472">Membrane</keyword>
<organism evidence="8 11">
    <name type="scientific">Klebsiella variicola</name>
    <dbReference type="NCBI Taxonomy" id="244366"/>
    <lineage>
        <taxon>Bacteria</taxon>
        <taxon>Pseudomonadati</taxon>
        <taxon>Pseudomonadota</taxon>
        <taxon>Gammaproteobacteria</taxon>
        <taxon>Enterobacterales</taxon>
        <taxon>Enterobacteriaceae</taxon>
        <taxon>Klebsiella/Raoultella group</taxon>
        <taxon>Klebsiella</taxon>
        <taxon>Klebsiella pneumoniae complex</taxon>
    </lineage>
</organism>
<keyword evidence="14" id="KW-1185">Reference proteome</keyword>
<dbReference type="EMBL" id="UKAS01000019">
    <property type="protein sequence ID" value="SXF97516.1"/>
    <property type="molecule type" value="Genomic_DNA"/>
</dbReference>
<feature type="transmembrane region" description="Helical" evidence="6">
    <location>
        <begin position="12"/>
        <end position="34"/>
    </location>
</feature>
<reference evidence="8 11" key="1">
    <citation type="submission" date="2017-11" db="EMBL/GenBank/DDBJ databases">
        <authorList>
            <person name="Han C.G."/>
        </authorList>
    </citation>
    <scope>NUCLEOTIDE SEQUENCE [LARGE SCALE GENOMIC DNA]</scope>
    <source>
        <strain evidence="8 11">A5</strain>
    </source>
</reference>
<dbReference type="Proteomes" id="UP000258928">
    <property type="component" value="Unassembled WGS sequence"/>
</dbReference>